<keyword evidence="3" id="KW-1185">Reference proteome</keyword>
<dbReference type="EMBL" id="SMMX01000004">
    <property type="protein sequence ID" value="TDA22522.1"/>
    <property type="molecule type" value="Genomic_DNA"/>
</dbReference>
<proteinExistence type="predicted"/>
<evidence type="ECO:0000313" key="2">
    <source>
        <dbReference type="EMBL" id="TDA22522.1"/>
    </source>
</evidence>
<evidence type="ECO:0000313" key="3">
    <source>
        <dbReference type="Proteomes" id="UP000295710"/>
    </source>
</evidence>
<dbReference type="AlphaFoldDB" id="A0A4R4FFQ6"/>
<dbReference type="Proteomes" id="UP000295710">
    <property type="component" value="Unassembled WGS sequence"/>
</dbReference>
<evidence type="ECO:0000256" key="1">
    <source>
        <dbReference type="SAM" id="MobiDB-lite"/>
    </source>
</evidence>
<gene>
    <name evidence="2" type="ORF">E1963_06860</name>
</gene>
<accession>A0A4R4FFQ6</accession>
<comment type="caution">
    <text evidence="2">The sequence shown here is derived from an EMBL/GenBank/DDBJ whole genome shotgun (WGS) entry which is preliminary data.</text>
</comment>
<feature type="region of interest" description="Disordered" evidence="1">
    <location>
        <begin position="141"/>
        <end position="173"/>
    </location>
</feature>
<reference evidence="2 3" key="1">
    <citation type="journal article" date="2016" name="Nat. Microbiol.">
        <title>The Mouse Intestinal Bacterial Collection (miBC) provides host-specific insight into cultured diversity and functional potential of the gut microbiota.</title>
        <authorList>
            <person name="Lagkouvardos I."/>
            <person name="Pukall R."/>
            <person name="Abt B."/>
            <person name="Foesel B.U."/>
            <person name="Meier-Kolthoff J.P."/>
            <person name="Kumar N."/>
            <person name="Bresciani A."/>
            <person name="Martinez I."/>
            <person name="Just S."/>
            <person name="Ziegler C."/>
            <person name="Brugiroux S."/>
            <person name="Garzetti D."/>
            <person name="Wenning M."/>
            <person name="Bui T.P."/>
            <person name="Wang J."/>
            <person name="Hugenholtz F."/>
            <person name="Plugge C.M."/>
            <person name="Peterson D.A."/>
            <person name="Hornef M.W."/>
            <person name="Baines J.F."/>
            <person name="Smidt H."/>
            <person name="Walter J."/>
            <person name="Kristiansen K."/>
            <person name="Nielsen H.B."/>
            <person name="Haller D."/>
            <person name="Overmann J."/>
            <person name="Stecher B."/>
            <person name="Clavel T."/>
        </authorList>
    </citation>
    <scope>NUCLEOTIDE SEQUENCE [LARGE SCALE GENOMIC DNA]</scope>
    <source>
        <strain evidence="2 3">DSM 28560</strain>
    </source>
</reference>
<organism evidence="2 3">
    <name type="scientific">Extibacter muris</name>
    <dbReference type="NCBI Taxonomy" id="1796622"/>
    <lineage>
        <taxon>Bacteria</taxon>
        <taxon>Bacillati</taxon>
        <taxon>Bacillota</taxon>
        <taxon>Clostridia</taxon>
        <taxon>Lachnospirales</taxon>
        <taxon>Lachnospiraceae</taxon>
        <taxon>Extibacter</taxon>
    </lineage>
</organism>
<feature type="compositionally biased region" description="Basic and acidic residues" evidence="1">
    <location>
        <begin position="152"/>
        <end position="173"/>
    </location>
</feature>
<sequence length="173" mass="20067">MTPFDNMVTPPYLYTLKLMLPYTPSSNQRFLAIYIKFLEFRYTMDYFHGFPERGAARSSGKGFAPLGMFEDLKPYMAPEEKEMMDQMEMMMNMMEMVQSTQAADGSSGASGGFNPMDMMMGMMDPEQQEMFQTYSNMFESDMAQAYNNSNENPKKEGEERYERMDEQSGHEEP</sequence>
<name>A0A4R4FFQ6_9FIRM</name>
<protein>
    <submittedName>
        <fullName evidence="2">Uncharacterized protein</fullName>
    </submittedName>
</protein>